<accession>A0AAV6Q1G6</accession>
<gene>
    <name evidence="1" type="ORF">JOB18_013668</name>
</gene>
<proteinExistence type="predicted"/>
<reference evidence="1 2" key="1">
    <citation type="journal article" date="2021" name="Sci. Rep.">
        <title>Chromosome anchoring in Senegalese sole (Solea senegalensis) reveals sex-associated markers and genome rearrangements in flatfish.</title>
        <authorList>
            <person name="Guerrero-Cozar I."/>
            <person name="Gomez-Garrido J."/>
            <person name="Berbel C."/>
            <person name="Martinez-Blanch J.F."/>
            <person name="Alioto T."/>
            <person name="Claros M.G."/>
            <person name="Gagnaire P.A."/>
            <person name="Manchado M."/>
        </authorList>
    </citation>
    <scope>NUCLEOTIDE SEQUENCE [LARGE SCALE GENOMIC DNA]</scope>
    <source>
        <strain evidence="1">Sse05_10M</strain>
    </source>
</reference>
<dbReference type="AlphaFoldDB" id="A0AAV6Q1G6"/>
<comment type="caution">
    <text evidence="1">The sequence shown here is derived from an EMBL/GenBank/DDBJ whole genome shotgun (WGS) entry which is preliminary data.</text>
</comment>
<protein>
    <submittedName>
        <fullName evidence="1">Uncharacterized protein</fullName>
    </submittedName>
</protein>
<name>A0AAV6Q1G6_SOLSE</name>
<evidence type="ECO:0000313" key="1">
    <source>
        <dbReference type="EMBL" id="KAG7482130.1"/>
    </source>
</evidence>
<dbReference type="EMBL" id="JAGKHQ010000019">
    <property type="protein sequence ID" value="KAG7482130.1"/>
    <property type="molecule type" value="Genomic_DNA"/>
</dbReference>
<organism evidence="1 2">
    <name type="scientific">Solea senegalensis</name>
    <name type="common">Senegalese sole</name>
    <dbReference type="NCBI Taxonomy" id="28829"/>
    <lineage>
        <taxon>Eukaryota</taxon>
        <taxon>Metazoa</taxon>
        <taxon>Chordata</taxon>
        <taxon>Craniata</taxon>
        <taxon>Vertebrata</taxon>
        <taxon>Euteleostomi</taxon>
        <taxon>Actinopterygii</taxon>
        <taxon>Neopterygii</taxon>
        <taxon>Teleostei</taxon>
        <taxon>Neoteleostei</taxon>
        <taxon>Acanthomorphata</taxon>
        <taxon>Carangaria</taxon>
        <taxon>Pleuronectiformes</taxon>
        <taxon>Pleuronectoidei</taxon>
        <taxon>Soleidae</taxon>
        <taxon>Solea</taxon>
    </lineage>
</organism>
<sequence>MHKVAADKVAGEHHVGLDEAQAEQVQELSVVKGKLSHQRFYIGEEPILAVAEKPIKSLGCWYNGTLRDKDQVENQWP</sequence>
<keyword evidence="2" id="KW-1185">Reference proteome</keyword>
<evidence type="ECO:0000313" key="2">
    <source>
        <dbReference type="Proteomes" id="UP000693946"/>
    </source>
</evidence>
<dbReference type="Proteomes" id="UP000693946">
    <property type="component" value="Linkage Group LG7"/>
</dbReference>